<dbReference type="Gene3D" id="3.30.1360.40">
    <property type="match status" value="1"/>
</dbReference>
<evidence type="ECO:0000256" key="3">
    <source>
        <dbReference type="ARBA" id="ARBA00022490"/>
    </source>
</evidence>
<dbReference type="NCBIfam" id="TIGR00496">
    <property type="entry name" value="frr"/>
    <property type="match status" value="1"/>
</dbReference>
<comment type="subcellular location">
    <subcellularLocation>
        <location evidence="1 6">Cytoplasm</location>
    </subcellularLocation>
</comment>
<evidence type="ECO:0000313" key="8">
    <source>
        <dbReference type="EMBL" id="EGC19254.1"/>
    </source>
</evidence>
<gene>
    <name evidence="6 8" type="primary">frr</name>
    <name evidence="8" type="ORF">HMPREF9141_2147</name>
</gene>
<dbReference type="CDD" id="cd00520">
    <property type="entry name" value="RRF"/>
    <property type="match status" value="1"/>
</dbReference>
<evidence type="ECO:0000256" key="5">
    <source>
        <dbReference type="ARBA" id="ARBA00025050"/>
    </source>
</evidence>
<dbReference type="GO" id="GO:0006415">
    <property type="term" value="P:translational termination"/>
    <property type="evidence" value="ECO:0007669"/>
    <property type="project" value="UniProtKB-UniRule"/>
</dbReference>
<comment type="caution">
    <text evidence="8">The sequence shown here is derived from an EMBL/GenBank/DDBJ whole genome shotgun (WGS) entry which is preliminary data.</text>
</comment>
<keyword evidence="3 6" id="KW-0963">Cytoplasm</keyword>
<reference evidence="8 9" key="1">
    <citation type="submission" date="2011-01" db="EMBL/GenBank/DDBJ databases">
        <authorList>
            <person name="Muzny D."/>
            <person name="Qin X."/>
            <person name="Deng J."/>
            <person name="Jiang H."/>
            <person name="Liu Y."/>
            <person name="Qu J."/>
            <person name="Song X.-Z."/>
            <person name="Zhang L."/>
            <person name="Thornton R."/>
            <person name="Coyle M."/>
            <person name="Francisco L."/>
            <person name="Jackson L."/>
            <person name="Javaid M."/>
            <person name="Korchina V."/>
            <person name="Kovar C."/>
            <person name="Mata R."/>
            <person name="Mathew T."/>
            <person name="Ngo R."/>
            <person name="Nguyen L."/>
            <person name="Nguyen N."/>
            <person name="Okwuonu G."/>
            <person name="Ongeri F."/>
            <person name="Pham C."/>
            <person name="Simmons D."/>
            <person name="Wilczek-Boney K."/>
            <person name="Hale W."/>
            <person name="Jakkamsetti A."/>
            <person name="Pham P."/>
            <person name="Ruth R."/>
            <person name="San Lucas F."/>
            <person name="Warren J."/>
            <person name="Zhang J."/>
            <person name="Zhao Z."/>
            <person name="Zhou C."/>
            <person name="Zhu D."/>
            <person name="Lee S."/>
            <person name="Bess C."/>
            <person name="Blankenburg K."/>
            <person name="Forbes L."/>
            <person name="Fu Q."/>
            <person name="Gubbala S."/>
            <person name="Hirani K."/>
            <person name="Jayaseelan J.C."/>
            <person name="Lara F."/>
            <person name="Munidasa M."/>
            <person name="Palculict T."/>
            <person name="Patil S."/>
            <person name="Pu L.-L."/>
            <person name="Saada N."/>
            <person name="Tang L."/>
            <person name="Weissenberger G."/>
            <person name="Zhu Y."/>
            <person name="Hemphill L."/>
            <person name="Shang Y."/>
            <person name="Youmans B."/>
            <person name="Ayvaz T."/>
            <person name="Ross M."/>
            <person name="Santibanez J."/>
            <person name="Aqrawi P."/>
            <person name="Gross S."/>
            <person name="Joshi V."/>
            <person name="Fowler G."/>
            <person name="Nazareth L."/>
            <person name="Reid J."/>
            <person name="Worley K."/>
            <person name="Petrosino J."/>
            <person name="Highlander S."/>
            <person name="Gibbs R."/>
        </authorList>
    </citation>
    <scope>NUCLEOTIDE SEQUENCE [LARGE SCALE GENOMIC DNA]</scope>
    <source>
        <strain evidence="8 9">DSM 16608</strain>
    </source>
</reference>
<dbReference type="InterPro" id="IPR036191">
    <property type="entry name" value="RRF_sf"/>
</dbReference>
<dbReference type="FunFam" id="1.10.132.20:FF:000001">
    <property type="entry name" value="Ribosome-recycling factor"/>
    <property type="match status" value="1"/>
</dbReference>
<dbReference type="Gene3D" id="1.10.132.20">
    <property type="entry name" value="Ribosome-recycling factor"/>
    <property type="match status" value="1"/>
</dbReference>
<comment type="similarity">
    <text evidence="2 6">Belongs to the RRF family.</text>
</comment>
<name>F0F980_9BACT</name>
<evidence type="ECO:0000256" key="2">
    <source>
        <dbReference type="ARBA" id="ARBA00005912"/>
    </source>
</evidence>
<evidence type="ECO:0000256" key="4">
    <source>
        <dbReference type="ARBA" id="ARBA00022917"/>
    </source>
</evidence>
<comment type="function">
    <text evidence="5 6">Responsible for the release of ribosomes from messenger RNA at the termination of protein biosynthesis. May increase the efficiency of translation by recycling ribosomes from one round of translation to another.</text>
</comment>
<dbReference type="HOGENOM" id="CLU_073981_2_0_10"/>
<evidence type="ECO:0000256" key="1">
    <source>
        <dbReference type="ARBA" id="ARBA00004496"/>
    </source>
</evidence>
<protein>
    <recommendedName>
        <fullName evidence="6">Ribosome-recycling factor</fullName>
        <shortName evidence="6">RRF</shortName>
    </recommendedName>
    <alternativeName>
        <fullName evidence="6">Ribosome-releasing factor</fullName>
    </alternativeName>
</protein>
<dbReference type="Pfam" id="PF01765">
    <property type="entry name" value="RRF"/>
    <property type="match status" value="1"/>
</dbReference>
<organism evidence="8 9">
    <name type="scientific">Prevotella multiformis DSM 16608</name>
    <dbReference type="NCBI Taxonomy" id="888743"/>
    <lineage>
        <taxon>Bacteria</taxon>
        <taxon>Pseudomonadati</taxon>
        <taxon>Bacteroidota</taxon>
        <taxon>Bacteroidia</taxon>
        <taxon>Bacteroidales</taxon>
        <taxon>Prevotellaceae</taxon>
        <taxon>Prevotella</taxon>
    </lineage>
</organism>
<dbReference type="PANTHER" id="PTHR20982">
    <property type="entry name" value="RIBOSOME RECYCLING FACTOR"/>
    <property type="match status" value="1"/>
</dbReference>
<proteinExistence type="inferred from homology"/>
<evidence type="ECO:0000256" key="6">
    <source>
        <dbReference type="HAMAP-Rule" id="MF_00040"/>
    </source>
</evidence>
<dbReference type="PANTHER" id="PTHR20982:SF3">
    <property type="entry name" value="MITOCHONDRIAL RIBOSOME RECYCLING FACTOR PSEUDO 1"/>
    <property type="match status" value="1"/>
</dbReference>
<dbReference type="SUPFAM" id="SSF55194">
    <property type="entry name" value="Ribosome recycling factor, RRF"/>
    <property type="match status" value="1"/>
</dbReference>
<evidence type="ECO:0000313" key="9">
    <source>
        <dbReference type="Proteomes" id="UP000005697"/>
    </source>
</evidence>
<dbReference type="Proteomes" id="UP000005697">
    <property type="component" value="Unassembled WGS sequence"/>
</dbReference>
<dbReference type="GO" id="GO:0005737">
    <property type="term" value="C:cytoplasm"/>
    <property type="evidence" value="ECO:0007669"/>
    <property type="project" value="UniProtKB-SubCell"/>
</dbReference>
<evidence type="ECO:0000259" key="7">
    <source>
        <dbReference type="Pfam" id="PF01765"/>
    </source>
</evidence>
<dbReference type="EMBL" id="AEWX01000029">
    <property type="protein sequence ID" value="EGC19254.1"/>
    <property type="molecule type" value="Genomic_DNA"/>
</dbReference>
<dbReference type="eggNOG" id="COG0233">
    <property type="taxonomic scope" value="Bacteria"/>
</dbReference>
<dbReference type="HAMAP" id="MF_00040">
    <property type="entry name" value="RRF"/>
    <property type="match status" value="1"/>
</dbReference>
<dbReference type="InterPro" id="IPR023584">
    <property type="entry name" value="Ribosome_recyc_fac_dom"/>
</dbReference>
<dbReference type="AlphaFoldDB" id="F0F980"/>
<dbReference type="GO" id="GO:0043023">
    <property type="term" value="F:ribosomal large subunit binding"/>
    <property type="evidence" value="ECO:0007669"/>
    <property type="project" value="TreeGrafter"/>
</dbReference>
<keyword evidence="9" id="KW-1185">Reference proteome</keyword>
<dbReference type="InterPro" id="IPR002661">
    <property type="entry name" value="Ribosome_recyc_fac"/>
</dbReference>
<accession>F0F980</accession>
<sequence length="207" mass="23619">MLYENKIIIIFVADKINSTIDMLDVKQTLKDAGERMEMAAMYLGDELQRIRAGRANVAILDGVRVDSYGSKVPLNQVATVMVPDARTIAIKPWDRKAIKDIEKAIMDSDVGITPENNGEMIRLNLPQPTEERRRELVKQCNKIGERTKVEIRNVRSDIKDKLKKAIKDGLSEDNEKDAENDLQKIHDKYIKQVDALLDEKQKEIMTV</sequence>
<dbReference type="FunFam" id="3.30.1360.40:FF:000001">
    <property type="entry name" value="Ribosome-recycling factor"/>
    <property type="match status" value="1"/>
</dbReference>
<dbReference type="STRING" id="888743.HMPREF9141_2147"/>
<keyword evidence="4 6" id="KW-0648">Protein biosynthesis</keyword>
<feature type="domain" description="Ribosome recycling factor" evidence="7">
    <location>
        <begin position="45"/>
        <end position="205"/>
    </location>
</feature>